<proteinExistence type="predicted"/>
<reference evidence="1 2" key="1">
    <citation type="submission" date="2020-08" db="EMBL/GenBank/DDBJ databases">
        <title>Genomic Encyclopedia of Type Strains, Phase IV (KMG-IV): sequencing the most valuable type-strain genomes for metagenomic binning, comparative biology and taxonomic classification.</title>
        <authorList>
            <person name="Goeker M."/>
        </authorList>
    </citation>
    <scope>NUCLEOTIDE SEQUENCE [LARGE SCALE GENOMIC DNA]</scope>
    <source>
        <strain evidence="1 2">DSM 4737</strain>
    </source>
</reference>
<evidence type="ECO:0000313" key="1">
    <source>
        <dbReference type="EMBL" id="MBB5745313.1"/>
    </source>
</evidence>
<comment type="caution">
    <text evidence="1">The sequence shown here is derived from an EMBL/GenBank/DDBJ whole genome shotgun (WGS) entry which is preliminary data.</text>
</comment>
<sequence length="174" mass="18736">MTSGALAPDDEALVRAARRIVRQFNVSAAEQGAPIRVPEIKIPPASDPSSMRIIVDDLVAQVSHLQNLFVVRESTYEAVVERLERMVATLEGRVDALTSDIDDFRRGQSLARLADADELEQLKTSVAAEVGPLMAMCRTMILDAQAARELVVGDIQKATAILSAPPGEPSSQTS</sequence>
<evidence type="ECO:0000313" key="2">
    <source>
        <dbReference type="Proteomes" id="UP000545037"/>
    </source>
</evidence>
<protein>
    <submittedName>
        <fullName evidence="1">Exonuclease VII small subunit</fullName>
    </submittedName>
</protein>
<dbReference type="RefSeq" id="WP_183212207.1">
    <property type="nucleotide sequence ID" value="NZ_JACHOR010000001.1"/>
</dbReference>
<dbReference type="EMBL" id="JACHOR010000001">
    <property type="protein sequence ID" value="MBB5745313.1"/>
    <property type="molecule type" value="Genomic_DNA"/>
</dbReference>
<keyword evidence="2" id="KW-1185">Reference proteome</keyword>
<dbReference type="Proteomes" id="UP000545037">
    <property type="component" value="Unassembled WGS sequence"/>
</dbReference>
<accession>A0A7W9CGN0</accession>
<dbReference type="AlphaFoldDB" id="A0A7W9CGN0"/>
<organism evidence="1 2">
    <name type="scientific">Brevundimonas variabilis</name>
    <dbReference type="NCBI Taxonomy" id="74312"/>
    <lineage>
        <taxon>Bacteria</taxon>
        <taxon>Pseudomonadati</taxon>
        <taxon>Pseudomonadota</taxon>
        <taxon>Alphaproteobacteria</taxon>
        <taxon>Caulobacterales</taxon>
        <taxon>Caulobacteraceae</taxon>
        <taxon>Brevundimonas</taxon>
    </lineage>
</organism>
<gene>
    <name evidence="1" type="ORF">GGR13_000885</name>
</gene>
<keyword evidence="1" id="KW-0378">Hydrolase</keyword>
<keyword evidence="1" id="KW-0540">Nuclease</keyword>
<dbReference type="GO" id="GO:0004527">
    <property type="term" value="F:exonuclease activity"/>
    <property type="evidence" value="ECO:0007669"/>
    <property type="project" value="UniProtKB-KW"/>
</dbReference>
<keyword evidence="1" id="KW-0269">Exonuclease</keyword>
<name>A0A7W9CGN0_9CAUL</name>